<name>A0A2H6CTX6_TETHA</name>
<dbReference type="RefSeq" id="WP_061839969.1">
    <property type="nucleotide sequence ID" value="NZ_BDEC01000048.1"/>
</dbReference>
<feature type="transmembrane region" description="Helical" evidence="6">
    <location>
        <begin position="503"/>
        <end position="523"/>
    </location>
</feature>
<dbReference type="EMBL" id="BDEC01000048">
    <property type="protein sequence ID" value="GBD68437.1"/>
    <property type="molecule type" value="Genomic_DNA"/>
</dbReference>
<feature type="transmembrane region" description="Helical" evidence="6">
    <location>
        <begin position="411"/>
        <end position="430"/>
    </location>
</feature>
<feature type="transmembrane region" description="Helical" evidence="6">
    <location>
        <begin position="180"/>
        <end position="201"/>
    </location>
</feature>
<sequence length="548" mass="60474">MMNNKDPETPELTNEDKMARGSAWMTIGNIGSRLLGVIYLLPWIYWLGEDALPANALFGMSYNVYALFLMISTAGLPSAIAKQVSYYNSINEYRASQKLFIRALQLMLGLGAVFAIIMYFAAPALARYAGGGVELIPSMRSLSVAILVIPLMSVIRGYFQGLQNVAPYAISQLIEQVARVGYMLVATFVIMRLGSGDYVAAVTQSTFAAFIGALASIAVLLYYYKKEKGRLDVLADMSPGKVKVNTTRLLLQTIREAVPFIIVGSGITIYKMVDQYTFIRTMSGFTEYSGQQLKSLFALFSSNPDKLVMVVIGLATSLATVGLPLVTEAFAKKDRPALAKLVGNNLQLYTFVMFPSTFGMMLLAYPLNTLFYQPNRLGANLLIAVSFSGLLLGLFMLTSSMLQGIYKNSSAVLYFVIGLAVKFLTQYLSIYMLESYGPVVSTILGFGVTCYLNLRKLQKETGFNVGLTFRRVVLIFMLSMAMIVFAAITRGIFGMVFTQERKVQSFILILIVAVIGVITYLYMTLKIRLADKLLGAKMASLRQKLRIK</sequence>
<dbReference type="PANTHER" id="PTHR30250:SF21">
    <property type="entry name" value="LIPID II FLIPPASE MURJ"/>
    <property type="match status" value="1"/>
</dbReference>
<evidence type="ECO:0000256" key="5">
    <source>
        <dbReference type="ARBA" id="ARBA00023136"/>
    </source>
</evidence>
<feature type="transmembrane region" description="Helical" evidence="6">
    <location>
        <begin position="346"/>
        <end position="365"/>
    </location>
</feature>
<feature type="transmembrane region" description="Helical" evidence="6">
    <location>
        <begin position="474"/>
        <end position="497"/>
    </location>
</feature>
<comment type="subcellular location">
    <subcellularLocation>
        <location evidence="1">Cell membrane</location>
        <topology evidence="1">Multi-pass membrane protein</topology>
    </subcellularLocation>
</comment>
<keyword evidence="8" id="KW-1185">Reference proteome</keyword>
<dbReference type="CDD" id="cd13124">
    <property type="entry name" value="MATE_SpoVB_like"/>
    <property type="match status" value="1"/>
</dbReference>
<protein>
    <submittedName>
        <fullName evidence="7">Uncharacterized protein</fullName>
    </submittedName>
</protein>
<dbReference type="InterPro" id="IPR050833">
    <property type="entry name" value="Poly_Biosynth_Transport"/>
</dbReference>
<feature type="transmembrane region" description="Helical" evidence="6">
    <location>
        <begin position="142"/>
        <end position="159"/>
    </location>
</feature>
<feature type="transmembrane region" description="Helical" evidence="6">
    <location>
        <begin position="207"/>
        <end position="224"/>
    </location>
</feature>
<accession>A0A2H6CTX6</accession>
<feature type="transmembrane region" description="Helical" evidence="6">
    <location>
        <begin position="65"/>
        <end position="87"/>
    </location>
</feature>
<evidence type="ECO:0000256" key="6">
    <source>
        <dbReference type="SAM" id="Phobius"/>
    </source>
</evidence>
<dbReference type="GO" id="GO:0005886">
    <property type="term" value="C:plasma membrane"/>
    <property type="evidence" value="ECO:0007669"/>
    <property type="project" value="UniProtKB-SubCell"/>
</dbReference>
<evidence type="ECO:0000256" key="3">
    <source>
        <dbReference type="ARBA" id="ARBA00022692"/>
    </source>
</evidence>
<dbReference type="AlphaFoldDB" id="A0A2H6CTX6"/>
<feature type="transmembrane region" description="Helical" evidence="6">
    <location>
        <begin position="257"/>
        <end position="273"/>
    </location>
</feature>
<dbReference type="PANTHER" id="PTHR30250">
    <property type="entry name" value="PST FAMILY PREDICTED COLANIC ACID TRANSPORTER"/>
    <property type="match status" value="1"/>
</dbReference>
<keyword evidence="4 6" id="KW-1133">Transmembrane helix</keyword>
<dbReference type="PIRSF" id="PIRSF038958">
    <property type="entry name" value="PG_synth_SpoVB"/>
    <property type="match status" value="1"/>
</dbReference>
<feature type="transmembrane region" description="Helical" evidence="6">
    <location>
        <begin position="307"/>
        <end position="326"/>
    </location>
</feature>
<dbReference type="InterPro" id="IPR002797">
    <property type="entry name" value="Polysacc_synth"/>
</dbReference>
<dbReference type="Pfam" id="PF01943">
    <property type="entry name" value="Polysacc_synt"/>
    <property type="match status" value="1"/>
</dbReference>
<evidence type="ECO:0000313" key="8">
    <source>
        <dbReference type="Proteomes" id="UP000236214"/>
    </source>
</evidence>
<feature type="transmembrane region" description="Helical" evidence="6">
    <location>
        <begin position="436"/>
        <end position="454"/>
    </location>
</feature>
<evidence type="ECO:0000256" key="2">
    <source>
        <dbReference type="ARBA" id="ARBA00022475"/>
    </source>
</evidence>
<organism evidence="7 8">
    <name type="scientific">Tetragenococcus halophilus subsp. halophilus</name>
    <dbReference type="NCBI Taxonomy" id="1513897"/>
    <lineage>
        <taxon>Bacteria</taxon>
        <taxon>Bacillati</taxon>
        <taxon>Bacillota</taxon>
        <taxon>Bacilli</taxon>
        <taxon>Lactobacillales</taxon>
        <taxon>Enterococcaceae</taxon>
        <taxon>Tetragenococcus</taxon>
    </lineage>
</organism>
<keyword evidence="3 6" id="KW-0812">Transmembrane</keyword>
<proteinExistence type="predicted"/>
<evidence type="ECO:0000256" key="1">
    <source>
        <dbReference type="ARBA" id="ARBA00004651"/>
    </source>
</evidence>
<evidence type="ECO:0000256" key="4">
    <source>
        <dbReference type="ARBA" id="ARBA00022989"/>
    </source>
</evidence>
<evidence type="ECO:0000313" key="7">
    <source>
        <dbReference type="EMBL" id="GBD68437.1"/>
    </source>
</evidence>
<feature type="transmembrane region" description="Helical" evidence="6">
    <location>
        <begin position="21"/>
        <end position="45"/>
    </location>
</feature>
<feature type="transmembrane region" description="Helical" evidence="6">
    <location>
        <begin position="377"/>
        <end position="399"/>
    </location>
</feature>
<dbReference type="InterPro" id="IPR024923">
    <property type="entry name" value="PG_synth_SpoVB"/>
</dbReference>
<comment type="caution">
    <text evidence="7">The sequence shown here is derived from an EMBL/GenBank/DDBJ whole genome shotgun (WGS) entry which is preliminary data.</text>
</comment>
<dbReference type="Proteomes" id="UP000236214">
    <property type="component" value="Unassembled WGS sequence"/>
</dbReference>
<feature type="transmembrane region" description="Helical" evidence="6">
    <location>
        <begin position="99"/>
        <end position="122"/>
    </location>
</feature>
<reference evidence="7 8" key="1">
    <citation type="submission" date="2016-05" db="EMBL/GenBank/DDBJ databases">
        <title>Whole genome sequencing of Tetragenococcus halophilus subsp. halophilus NISL 7118.</title>
        <authorList>
            <person name="Shiwa Y."/>
            <person name="Nishimura I."/>
            <person name="Yoshikawa H."/>
            <person name="Koyama Y."/>
            <person name="Oguma T."/>
        </authorList>
    </citation>
    <scope>NUCLEOTIDE SEQUENCE [LARGE SCALE GENOMIC DNA]</scope>
    <source>
        <strain evidence="7 8">NISL 7118</strain>
    </source>
</reference>
<keyword evidence="5 6" id="KW-0472">Membrane</keyword>
<gene>
    <name evidence="7" type="ORF">TEHN7118_1243</name>
</gene>
<keyword evidence="2" id="KW-1003">Cell membrane</keyword>